<dbReference type="AlphaFoldDB" id="A0A246K493"/>
<evidence type="ECO:0000313" key="2">
    <source>
        <dbReference type="Proteomes" id="UP000197097"/>
    </source>
</evidence>
<keyword evidence="2" id="KW-1185">Reference proteome</keyword>
<proteinExistence type="predicted"/>
<comment type="caution">
    <text evidence="1">The sequence shown here is derived from an EMBL/GenBank/DDBJ whole genome shotgun (WGS) entry which is preliminary data.</text>
</comment>
<evidence type="ECO:0000313" key="1">
    <source>
        <dbReference type="EMBL" id="OWR00390.1"/>
    </source>
</evidence>
<dbReference type="RefSeq" id="WP_088471883.1">
    <property type="nucleotide sequence ID" value="NZ_NISJ01000002.1"/>
</dbReference>
<reference evidence="1 2" key="1">
    <citation type="journal article" date="2002" name="Int. J. Syst. Evol. Microbiol.">
        <title>Sphingopyxis witflariensis sp. nov., isolated from activated sludge.</title>
        <authorList>
            <person name="Kampfer P."/>
            <person name="Witzenberger R."/>
            <person name="Denner E.B."/>
            <person name="Busse H.J."/>
            <person name="Neef A."/>
        </authorList>
    </citation>
    <scope>NUCLEOTIDE SEQUENCE [LARGE SCALE GENOMIC DNA]</scope>
    <source>
        <strain evidence="1 2">DSM 14551</strain>
    </source>
</reference>
<dbReference type="Proteomes" id="UP000197097">
    <property type="component" value="Unassembled WGS sequence"/>
</dbReference>
<dbReference type="OrthoDB" id="7409573at2"/>
<protein>
    <recommendedName>
        <fullName evidence="3">CopG family transcriptional regulator</fullName>
    </recommendedName>
</protein>
<name>A0A246K493_9SPHN</name>
<sequence>MRLVKHTVRLPPEVDKAVLELAKAKGDTVYAMLATCIEAGVAALDAPPLNETVSHELVTEMASVSTRLAEVERMLDRTLYIACTAYCYARSASQGAGKTDEVVLVEINRAYDRQIAIAREDRS</sequence>
<dbReference type="EMBL" id="NISJ01000002">
    <property type="protein sequence ID" value="OWR00390.1"/>
    <property type="molecule type" value="Genomic_DNA"/>
</dbReference>
<gene>
    <name evidence="1" type="ORF">CDQ91_06495</name>
</gene>
<accession>A0A246K493</accession>
<organism evidence="1 2">
    <name type="scientific">Sphingopyxis witflariensis</name>
    <dbReference type="NCBI Taxonomy" id="173675"/>
    <lineage>
        <taxon>Bacteria</taxon>
        <taxon>Pseudomonadati</taxon>
        <taxon>Pseudomonadota</taxon>
        <taxon>Alphaproteobacteria</taxon>
        <taxon>Sphingomonadales</taxon>
        <taxon>Sphingomonadaceae</taxon>
        <taxon>Sphingopyxis</taxon>
    </lineage>
</organism>
<evidence type="ECO:0008006" key="3">
    <source>
        <dbReference type="Google" id="ProtNLM"/>
    </source>
</evidence>